<reference evidence="1 2" key="1">
    <citation type="submission" date="2024-09" db="EMBL/GenBank/DDBJ databases">
        <authorList>
            <person name="Sun Q."/>
            <person name="Mori K."/>
        </authorList>
    </citation>
    <scope>NUCLEOTIDE SEQUENCE [LARGE SCALE GENOMIC DNA]</scope>
    <source>
        <strain evidence="1 2">TBRC 1851</strain>
    </source>
</reference>
<organism evidence="1 2">
    <name type="scientific">Sphaerimonospora cavernae</name>
    <dbReference type="NCBI Taxonomy" id="1740611"/>
    <lineage>
        <taxon>Bacteria</taxon>
        <taxon>Bacillati</taxon>
        <taxon>Actinomycetota</taxon>
        <taxon>Actinomycetes</taxon>
        <taxon>Streptosporangiales</taxon>
        <taxon>Streptosporangiaceae</taxon>
        <taxon>Sphaerimonospora</taxon>
    </lineage>
</organism>
<dbReference type="RefSeq" id="WP_394299206.1">
    <property type="nucleotide sequence ID" value="NZ_JBHMQT010000003.1"/>
</dbReference>
<name>A0ABV6U1G2_9ACTN</name>
<evidence type="ECO:0000313" key="1">
    <source>
        <dbReference type="EMBL" id="MFC0860951.1"/>
    </source>
</evidence>
<evidence type="ECO:0000313" key="2">
    <source>
        <dbReference type="Proteomes" id="UP001589870"/>
    </source>
</evidence>
<dbReference type="EMBL" id="JBHMQT010000003">
    <property type="protein sequence ID" value="MFC0860951.1"/>
    <property type="molecule type" value="Genomic_DNA"/>
</dbReference>
<sequence length="109" mass="11839">MLLKPYVQGTYLDHLVGGIRQMTEQGQEPYGEVVPRVKEVRIGEKRAEVTDCQDTSGAGMADRRTHQLIPGTTKQATANVTAALEQSSDGRWRLTGLSIGEAACTPPSR</sequence>
<dbReference type="Proteomes" id="UP001589870">
    <property type="component" value="Unassembled WGS sequence"/>
</dbReference>
<proteinExistence type="predicted"/>
<comment type="caution">
    <text evidence="1">The sequence shown here is derived from an EMBL/GenBank/DDBJ whole genome shotgun (WGS) entry which is preliminary data.</text>
</comment>
<accession>A0ABV6U1G2</accession>
<protein>
    <submittedName>
        <fullName evidence="1">Uncharacterized protein</fullName>
    </submittedName>
</protein>
<keyword evidence="2" id="KW-1185">Reference proteome</keyword>
<gene>
    <name evidence="1" type="ORF">ACFHYQ_01445</name>
</gene>